<dbReference type="AlphaFoldDB" id="J3NLS2"/>
<accession>J3NLS2</accession>
<dbReference type="VEuPathDB" id="FungiDB:GGTG_02222"/>
<proteinExistence type="predicted"/>
<sequence length="159" mass="16985">MAERSGRCLVGTGEMGSGANQLANPKGPWRVATEGGVSGAGAPWRSVVGEHEGRLAWPASGLGGCGAAKGEEREGFRWDCRAKTRWHRWVEIHASATAKSNAPLLRRRENGQDATDENLGAAARNIGQCHRSLPGAFFRVLPRSQGELSGSKLLAGWRN</sequence>
<dbReference type="EMBL" id="GL385395">
    <property type="protein sequence ID" value="EJT82248.1"/>
    <property type="molecule type" value="Genomic_DNA"/>
</dbReference>
<gene>
    <name evidence="2" type="primary">20342680</name>
    <name evidence="1" type="ORF">GGTG_02222</name>
</gene>
<keyword evidence="3" id="KW-1185">Reference proteome</keyword>
<dbReference type="GeneID" id="20342680"/>
<organism evidence="1">
    <name type="scientific">Gaeumannomyces tritici (strain R3-111a-1)</name>
    <name type="common">Wheat and barley take-all root rot fungus</name>
    <name type="synonym">Gaeumannomyces graminis var. tritici</name>
    <dbReference type="NCBI Taxonomy" id="644352"/>
    <lineage>
        <taxon>Eukaryota</taxon>
        <taxon>Fungi</taxon>
        <taxon>Dikarya</taxon>
        <taxon>Ascomycota</taxon>
        <taxon>Pezizomycotina</taxon>
        <taxon>Sordariomycetes</taxon>
        <taxon>Sordariomycetidae</taxon>
        <taxon>Magnaporthales</taxon>
        <taxon>Magnaporthaceae</taxon>
        <taxon>Gaeumannomyces</taxon>
    </lineage>
</organism>
<evidence type="ECO:0000313" key="1">
    <source>
        <dbReference type="EMBL" id="EJT82248.1"/>
    </source>
</evidence>
<dbReference type="EnsemblFungi" id="EJT82248">
    <property type="protein sequence ID" value="EJT82248"/>
    <property type="gene ID" value="GGTG_02222"/>
</dbReference>
<dbReference type="RefSeq" id="XP_009218257.1">
    <property type="nucleotide sequence ID" value="XM_009219993.1"/>
</dbReference>
<reference evidence="1" key="3">
    <citation type="submission" date="2010-09" db="EMBL/GenBank/DDBJ databases">
        <title>Annotation of Gaeumannomyces graminis var. tritici R3-111a-1.</title>
        <authorList>
            <consortium name="The Broad Institute Genome Sequencing Platform"/>
            <person name="Ma L.-J."/>
            <person name="Dead R."/>
            <person name="Young S.K."/>
            <person name="Zeng Q."/>
            <person name="Gargeya S."/>
            <person name="Fitzgerald M."/>
            <person name="Haas B."/>
            <person name="Abouelleil A."/>
            <person name="Alvarado L."/>
            <person name="Arachchi H.M."/>
            <person name="Berlin A."/>
            <person name="Brown A."/>
            <person name="Chapman S.B."/>
            <person name="Chen Z."/>
            <person name="Dunbar C."/>
            <person name="Freedman E."/>
            <person name="Gearin G."/>
            <person name="Gellesch M."/>
            <person name="Goldberg J."/>
            <person name="Griggs A."/>
            <person name="Gujja S."/>
            <person name="Heiman D."/>
            <person name="Howarth C."/>
            <person name="Larson L."/>
            <person name="Lui A."/>
            <person name="MacDonald P.J.P."/>
            <person name="Mehta T."/>
            <person name="Montmayeur A."/>
            <person name="Murphy C."/>
            <person name="Neiman D."/>
            <person name="Pearson M."/>
            <person name="Priest M."/>
            <person name="Roberts A."/>
            <person name="Saif S."/>
            <person name="Shea T."/>
            <person name="Shenoy N."/>
            <person name="Sisk P."/>
            <person name="Stolte C."/>
            <person name="Sykes S."/>
            <person name="Yandava C."/>
            <person name="Wortman J."/>
            <person name="Nusbaum C."/>
            <person name="Birren B."/>
        </authorList>
    </citation>
    <scope>NUCLEOTIDE SEQUENCE</scope>
    <source>
        <strain evidence="1">R3-111a-1</strain>
    </source>
</reference>
<dbReference type="Proteomes" id="UP000006039">
    <property type="component" value="Unassembled WGS sequence"/>
</dbReference>
<reference evidence="2" key="4">
    <citation type="journal article" date="2015" name="G3 (Bethesda)">
        <title>Genome sequences of three phytopathogenic species of the Magnaporthaceae family of fungi.</title>
        <authorList>
            <person name="Okagaki L.H."/>
            <person name="Nunes C.C."/>
            <person name="Sailsbery J."/>
            <person name="Clay B."/>
            <person name="Brown D."/>
            <person name="John T."/>
            <person name="Oh Y."/>
            <person name="Young N."/>
            <person name="Fitzgerald M."/>
            <person name="Haas B.J."/>
            <person name="Zeng Q."/>
            <person name="Young S."/>
            <person name="Adiconis X."/>
            <person name="Fan L."/>
            <person name="Levin J.Z."/>
            <person name="Mitchell T.K."/>
            <person name="Okubara P.A."/>
            <person name="Farman M.L."/>
            <person name="Kohn L.M."/>
            <person name="Birren B."/>
            <person name="Ma L.-J."/>
            <person name="Dean R.A."/>
        </authorList>
    </citation>
    <scope>NUCLEOTIDE SEQUENCE</scope>
    <source>
        <strain evidence="2">R3-111a-1</strain>
    </source>
</reference>
<protein>
    <submittedName>
        <fullName evidence="1 2">Uncharacterized protein</fullName>
    </submittedName>
</protein>
<evidence type="ECO:0000313" key="3">
    <source>
        <dbReference type="Proteomes" id="UP000006039"/>
    </source>
</evidence>
<name>J3NLS2_GAET3</name>
<reference evidence="1" key="2">
    <citation type="submission" date="2010-07" db="EMBL/GenBank/DDBJ databases">
        <authorList>
            <consortium name="The Broad Institute Genome Sequencing Platform"/>
            <consortium name="Broad Institute Genome Sequencing Center for Infectious Disease"/>
            <person name="Ma L.-J."/>
            <person name="Dead R."/>
            <person name="Young S."/>
            <person name="Zeng Q."/>
            <person name="Koehrsen M."/>
            <person name="Alvarado L."/>
            <person name="Berlin A."/>
            <person name="Chapman S.B."/>
            <person name="Chen Z."/>
            <person name="Freedman E."/>
            <person name="Gellesch M."/>
            <person name="Goldberg J."/>
            <person name="Griggs A."/>
            <person name="Gujja S."/>
            <person name="Heilman E.R."/>
            <person name="Heiman D."/>
            <person name="Hepburn T."/>
            <person name="Howarth C."/>
            <person name="Jen D."/>
            <person name="Larson L."/>
            <person name="Mehta T."/>
            <person name="Neiman D."/>
            <person name="Pearson M."/>
            <person name="Roberts A."/>
            <person name="Saif S."/>
            <person name="Shea T."/>
            <person name="Shenoy N."/>
            <person name="Sisk P."/>
            <person name="Stolte C."/>
            <person name="Sykes S."/>
            <person name="Walk T."/>
            <person name="White J."/>
            <person name="Yandava C."/>
            <person name="Haas B."/>
            <person name="Nusbaum C."/>
            <person name="Birren B."/>
        </authorList>
    </citation>
    <scope>NUCLEOTIDE SEQUENCE</scope>
    <source>
        <strain evidence="1">R3-111a-1</strain>
    </source>
</reference>
<reference evidence="3" key="1">
    <citation type="submission" date="2010-07" db="EMBL/GenBank/DDBJ databases">
        <title>The genome sequence of Gaeumannomyces graminis var. tritici strain R3-111a-1.</title>
        <authorList>
            <consortium name="The Broad Institute Genome Sequencing Platform"/>
            <person name="Ma L.-J."/>
            <person name="Dead R."/>
            <person name="Young S."/>
            <person name="Zeng Q."/>
            <person name="Koehrsen M."/>
            <person name="Alvarado L."/>
            <person name="Berlin A."/>
            <person name="Chapman S.B."/>
            <person name="Chen Z."/>
            <person name="Freedman E."/>
            <person name="Gellesch M."/>
            <person name="Goldberg J."/>
            <person name="Griggs A."/>
            <person name="Gujja S."/>
            <person name="Heilman E.R."/>
            <person name="Heiman D."/>
            <person name="Hepburn T."/>
            <person name="Howarth C."/>
            <person name="Jen D."/>
            <person name="Larson L."/>
            <person name="Mehta T."/>
            <person name="Neiman D."/>
            <person name="Pearson M."/>
            <person name="Roberts A."/>
            <person name="Saif S."/>
            <person name="Shea T."/>
            <person name="Shenoy N."/>
            <person name="Sisk P."/>
            <person name="Stolte C."/>
            <person name="Sykes S."/>
            <person name="Walk T."/>
            <person name="White J."/>
            <person name="Yandava C."/>
            <person name="Haas B."/>
            <person name="Nusbaum C."/>
            <person name="Birren B."/>
        </authorList>
    </citation>
    <scope>NUCLEOTIDE SEQUENCE [LARGE SCALE GENOMIC DNA]</scope>
    <source>
        <strain evidence="3">R3-111a-1</strain>
    </source>
</reference>
<evidence type="ECO:0000313" key="2">
    <source>
        <dbReference type="EnsemblFungi" id="EJT82248"/>
    </source>
</evidence>
<reference evidence="2" key="5">
    <citation type="submission" date="2018-04" db="UniProtKB">
        <authorList>
            <consortium name="EnsemblFungi"/>
        </authorList>
    </citation>
    <scope>IDENTIFICATION</scope>
    <source>
        <strain evidence="2">R3-111a-1</strain>
    </source>
</reference>
<dbReference type="HOGENOM" id="CLU_1660868_0_0_1"/>